<dbReference type="Proteomes" id="UP001364695">
    <property type="component" value="Unassembled WGS sequence"/>
</dbReference>
<keyword evidence="2" id="KW-1185">Reference proteome</keyword>
<evidence type="ECO:0000313" key="1">
    <source>
        <dbReference type="EMBL" id="MEJ7138986.1"/>
    </source>
</evidence>
<evidence type="ECO:0000313" key="2">
    <source>
        <dbReference type="Proteomes" id="UP001364695"/>
    </source>
</evidence>
<comment type="caution">
    <text evidence="1">The sequence shown here is derived from an EMBL/GenBank/DDBJ whole genome shotgun (WGS) entry which is preliminary data.</text>
</comment>
<dbReference type="EMBL" id="JAWDIE010000018">
    <property type="protein sequence ID" value="MEJ7138986.1"/>
    <property type="molecule type" value="Genomic_DNA"/>
</dbReference>
<organism evidence="1 2">
    <name type="scientific">Amphibiibacter pelophylacis</name>
    <dbReference type="NCBI Taxonomy" id="1799477"/>
    <lineage>
        <taxon>Bacteria</taxon>
        <taxon>Pseudomonadati</taxon>
        <taxon>Pseudomonadota</taxon>
        <taxon>Betaproteobacteria</taxon>
        <taxon>Burkholderiales</taxon>
        <taxon>Sphaerotilaceae</taxon>
        <taxon>Amphibiibacter</taxon>
    </lineage>
</organism>
<sequence>MKNIYILLTGAVFLISCTLRGFSPPPDDDEAFTSKKRPSIFDVRQALVACGDNKPKAPNERQENANARVIECMFAKGFYFKSGWGGNCSYPDYRAKLPACQNAPQRPREGYYGQ</sequence>
<name>A0ACC6P448_9BURK</name>
<proteinExistence type="predicted"/>
<protein>
    <submittedName>
        <fullName evidence="1">Uncharacterized protein</fullName>
    </submittedName>
</protein>
<reference evidence="1" key="1">
    <citation type="submission" date="2023-10" db="EMBL/GenBank/DDBJ databases">
        <title>Amphibacter perezi, gen. nov., sp. nov. a novel taxa of the family Comamonadaceae, class Betaproteobacteria isolated from the skin microbiota of Pelophylax perezi from different populations.</title>
        <authorList>
            <person name="Costa S."/>
            <person name="Proenca D.N."/>
            <person name="Lopes I."/>
            <person name="Morais P.V."/>
        </authorList>
    </citation>
    <scope>NUCLEOTIDE SEQUENCE</scope>
    <source>
        <strain evidence="1">SL12-8</strain>
    </source>
</reference>
<accession>A0ACC6P448</accession>
<gene>
    <name evidence="1" type="ORF">RV045_11180</name>
</gene>